<organism evidence="2">
    <name type="scientific">freshwater metagenome</name>
    <dbReference type="NCBI Taxonomy" id="449393"/>
    <lineage>
        <taxon>unclassified sequences</taxon>
        <taxon>metagenomes</taxon>
        <taxon>ecological metagenomes</taxon>
    </lineage>
</organism>
<proteinExistence type="predicted"/>
<dbReference type="EMBL" id="CAFBIY010000019">
    <property type="protein sequence ID" value="CAB4847734.1"/>
    <property type="molecule type" value="Genomic_DNA"/>
</dbReference>
<dbReference type="EMBL" id="CAFAAV010000105">
    <property type="protein sequence ID" value="CAB4822160.1"/>
    <property type="molecule type" value="Genomic_DNA"/>
</dbReference>
<gene>
    <name evidence="1" type="ORF">UFOPK3099_01449</name>
    <name evidence="2" type="ORF">UFOPK3267_00544</name>
</gene>
<evidence type="ECO:0000313" key="1">
    <source>
        <dbReference type="EMBL" id="CAB4822160.1"/>
    </source>
</evidence>
<accession>A0A6J7BRW9</accession>
<sequence>MNFRSATVSWKPAPTGAAWAGNAAAEAMAAAIKLVAKSGASSRVRSVSLIVMSPVVSKVNAVFITARHRNTRCVTADDTVLLEVDHSKG</sequence>
<dbReference type="AlphaFoldDB" id="A0A6J7BRW9"/>
<reference evidence="2" key="1">
    <citation type="submission" date="2020-05" db="EMBL/GenBank/DDBJ databases">
        <authorList>
            <person name="Chiriac C."/>
            <person name="Salcher M."/>
            <person name="Ghai R."/>
            <person name="Kavagutti S V."/>
        </authorList>
    </citation>
    <scope>NUCLEOTIDE SEQUENCE</scope>
</reference>
<evidence type="ECO:0000313" key="2">
    <source>
        <dbReference type="EMBL" id="CAB4847734.1"/>
    </source>
</evidence>
<protein>
    <submittedName>
        <fullName evidence="2">Unannotated protein</fullName>
    </submittedName>
</protein>
<name>A0A6J7BRW9_9ZZZZ</name>